<dbReference type="AlphaFoldDB" id="A0A4Q0YMN6"/>
<accession>A0A4Q0YMN6</accession>
<dbReference type="PANTHER" id="PTHR37291">
    <property type="entry name" value="5-METHYLCYTOSINE-SPECIFIC RESTRICTION ENZYME B"/>
    <property type="match status" value="1"/>
</dbReference>
<dbReference type="SUPFAM" id="SSF52540">
    <property type="entry name" value="P-loop containing nucleoside triphosphate hydrolases"/>
    <property type="match status" value="1"/>
</dbReference>
<comment type="caution">
    <text evidence="2">The sequence shown here is derived from an EMBL/GenBank/DDBJ whole genome shotgun (WGS) entry which is preliminary data.</text>
</comment>
<name>A0A4Q0YMN6_9GAMM</name>
<dbReference type="Pfam" id="PF07728">
    <property type="entry name" value="AAA_5"/>
    <property type="match status" value="1"/>
</dbReference>
<evidence type="ECO:0000313" key="3">
    <source>
        <dbReference type="Proteomes" id="UP000290287"/>
    </source>
</evidence>
<dbReference type="InterPro" id="IPR011704">
    <property type="entry name" value="ATPase_dyneun-rel_AAA"/>
</dbReference>
<dbReference type="PANTHER" id="PTHR37291:SF1">
    <property type="entry name" value="TYPE IV METHYL-DIRECTED RESTRICTION ENZYME ECOKMCRB SUBUNIT"/>
    <property type="match status" value="1"/>
</dbReference>
<dbReference type="Proteomes" id="UP000290287">
    <property type="component" value="Unassembled WGS sequence"/>
</dbReference>
<protein>
    <submittedName>
        <fullName evidence="2">AAA family ATPase</fullName>
    </submittedName>
</protein>
<feature type="domain" description="ATPase dynein-related AAA" evidence="1">
    <location>
        <begin position="345"/>
        <end position="431"/>
    </location>
</feature>
<proteinExistence type="predicted"/>
<dbReference type="Gene3D" id="3.40.50.300">
    <property type="entry name" value="P-loop containing nucleotide triphosphate hydrolases"/>
    <property type="match status" value="1"/>
</dbReference>
<evidence type="ECO:0000259" key="1">
    <source>
        <dbReference type="Pfam" id="PF07728"/>
    </source>
</evidence>
<gene>
    <name evidence="2" type="ORF">CS022_20250</name>
</gene>
<organism evidence="2 3">
    <name type="scientific">Veronia nyctiphanis</name>
    <dbReference type="NCBI Taxonomy" id="1278244"/>
    <lineage>
        <taxon>Bacteria</taxon>
        <taxon>Pseudomonadati</taxon>
        <taxon>Pseudomonadota</taxon>
        <taxon>Gammaproteobacteria</taxon>
        <taxon>Vibrionales</taxon>
        <taxon>Vibrionaceae</taxon>
        <taxon>Veronia</taxon>
    </lineage>
</organism>
<dbReference type="OrthoDB" id="9781481at2"/>
<dbReference type="InterPro" id="IPR052934">
    <property type="entry name" value="Methyl-DNA_Rec/Restrict_Enz"/>
</dbReference>
<dbReference type="GO" id="GO:0016887">
    <property type="term" value="F:ATP hydrolysis activity"/>
    <property type="evidence" value="ECO:0007669"/>
    <property type="project" value="InterPro"/>
</dbReference>
<dbReference type="GO" id="GO:0005524">
    <property type="term" value="F:ATP binding"/>
    <property type="evidence" value="ECO:0007669"/>
    <property type="project" value="InterPro"/>
</dbReference>
<sequence length="608" mass="69261">MKYPKDLNEYWNKLLPTLHQNRLFSDYVGLPNKPLLALIDGIINIDSQNTLEQGLKDKNVSYTAQENSNMAKTTAPPLNQILYGPPGTGKTYHTIEAAVRAAEPDFEWKSREELKGKYNELVDAKRISFVTFHQSYGYEDFVEGLRAENDSQSNLVYSIKDGTFKSIVEDAKSKHYQKVFDVNPDARIWKISIDGTGKTPTSEYCLGNSLAAIGWGEAGNLLSDGLEQDTYYQTLGSQVRSSLHEFSQRAEKGDLILCIGSQRTIQAIGVITGDYQYEEEGTASYQDYRNQLPVNWLATDIDVDFHELNGGVNFTQKTFYQLWRFSVADVFNLLEKENIHIKGAVPSGKKNDEKYVLIIDEINRGNISKIFGELITLIEPSKRMGQDDAIELTLPCSGKPFSVPDNLYIIGTMNTADRSLAMMDTALRRRFDFVEMMPNPSKLEKAVVKGINLKVLLETLNKRIEILYDREHTLGHALFMPVKNLMDEGKEDLAFEMLISVFQSKVIPLLQEYFFEDWQKIRLVLGDNQREEAQQFIQVQEWKSNSLDELFGKEHELAPYGEVIKQYSLKAFDDEVWKNSEAYRCIYPSSLKEATTAESENETVVETT</sequence>
<dbReference type="EMBL" id="PEIB01000034">
    <property type="protein sequence ID" value="RXJ71693.1"/>
    <property type="molecule type" value="Genomic_DNA"/>
</dbReference>
<evidence type="ECO:0000313" key="2">
    <source>
        <dbReference type="EMBL" id="RXJ71693.1"/>
    </source>
</evidence>
<keyword evidence="3" id="KW-1185">Reference proteome</keyword>
<reference evidence="2 3" key="1">
    <citation type="submission" date="2017-10" db="EMBL/GenBank/DDBJ databases">
        <title>Nyctiphanis sp. nov., isolated from the stomach of the euphausiid Nyctiphanes simplex (Hansen, 1911) in the Gulf of California.</title>
        <authorList>
            <person name="Gomez-Gil B."/>
            <person name="Aguilar-Mendez M."/>
            <person name="Lopez-Cortes A."/>
            <person name="Gomez-Gutierrez J."/>
            <person name="Roque A."/>
            <person name="Lang E."/>
            <person name="Gonzalez-Castillo A."/>
        </authorList>
    </citation>
    <scope>NUCLEOTIDE SEQUENCE [LARGE SCALE GENOMIC DNA]</scope>
    <source>
        <strain evidence="2 3">CAIM 600</strain>
    </source>
</reference>
<dbReference type="InterPro" id="IPR027417">
    <property type="entry name" value="P-loop_NTPase"/>
</dbReference>